<proteinExistence type="predicted"/>
<name>A0ABP8XI07_9PSEU</name>
<keyword evidence="3" id="KW-1185">Reference proteome</keyword>
<protein>
    <recommendedName>
        <fullName evidence="1">STAS domain-containing protein</fullName>
    </recommendedName>
</protein>
<dbReference type="EMBL" id="BAABIC010000023">
    <property type="protein sequence ID" value="GAA4707103.1"/>
    <property type="molecule type" value="Genomic_DNA"/>
</dbReference>
<reference evidence="3" key="1">
    <citation type="journal article" date="2019" name="Int. J. Syst. Evol. Microbiol.">
        <title>The Global Catalogue of Microorganisms (GCM) 10K type strain sequencing project: providing services to taxonomists for standard genome sequencing and annotation.</title>
        <authorList>
            <consortium name="The Broad Institute Genomics Platform"/>
            <consortium name="The Broad Institute Genome Sequencing Center for Infectious Disease"/>
            <person name="Wu L."/>
            <person name="Ma J."/>
        </authorList>
    </citation>
    <scope>NUCLEOTIDE SEQUENCE [LARGE SCALE GENOMIC DNA]</scope>
    <source>
        <strain evidence="3">JCM 18055</strain>
    </source>
</reference>
<dbReference type="InterPro" id="IPR002645">
    <property type="entry name" value="STAS_dom"/>
</dbReference>
<dbReference type="PROSITE" id="PS50801">
    <property type="entry name" value="STAS"/>
    <property type="match status" value="1"/>
</dbReference>
<comment type="caution">
    <text evidence="2">The sequence shown here is derived from an EMBL/GenBank/DDBJ whole genome shotgun (WGS) entry which is preliminary data.</text>
</comment>
<organism evidence="2 3">
    <name type="scientific">Pseudonocardia yuanmonensis</name>
    <dbReference type="NCBI Taxonomy" id="1095914"/>
    <lineage>
        <taxon>Bacteria</taxon>
        <taxon>Bacillati</taxon>
        <taxon>Actinomycetota</taxon>
        <taxon>Actinomycetes</taxon>
        <taxon>Pseudonocardiales</taxon>
        <taxon>Pseudonocardiaceae</taxon>
        <taxon>Pseudonocardia</taxon>
    </lineage>
</organism>
<gene>
    <name evidence="2" type="ORF">GCM10023215_54900</name>
</gene>
<evidence type="ECO:0000259" key="1">
    <source>
        <dbReference type="PROSITE" id="PS50801"/>
    </source>
</evidence>
<evidence type="ECO:0000313" key="3">
    <source>
        <dbReference type="Proteomes" id="UP001500325"/>
    </source>
</evidence>
<dbReference type="Proteomes" id="UP001500325">
    <property type="component" value="Unassembled WGS sequence"/>
</dbReference>
<feature type="domain" description="STAS" evidence="1">
    <location>
        <begin position="1"/>
        <end position="45"/>
    </location>
</feature>
<evidence type="ECO:0000313" key="2">
    <source>
        <dbReference type="EMBL" id="GAA4707103.1"/>
    </source>
</evidence>
<accession>A0ABP8XI07</accession>
<sequence>MVVDLSELPVLGATSCSQLLLLIRLLHELAAPAEVVVVGVASTVRACLVGGLPDGVRLIDRRGRSWPH</sequence>